<dbReference type="InterPro" id="IPR002765">
    <property type="entry name" value="UPF0145_YbjQ-like"/>
</dbReference>
<dbReference type="SUPFAM" id="SSF117782">
    <property type="entry name" value="YbjQ-like"/>
    <property type="match status" value="1"/>
</dbReference>
<dbReference type="Proteomes" id="UP000663903">
    <property type="component" value="Chromosome"/>
</dbReference>
<dbReference type="Gene3D" id="3.30.110.70">
    <property type="entry name" value="Hypothetical protein apc22750. Chain B"/>
    <property type="match status" value="1"/>
</dbReference>
<dbReference type="Pfam" id="PF01906">
    <property type="entry name" value="YbjQ_1"/>
    <property type="match status" value="1"/>
</dbReference>
<sequence>MAWFSKSSDEFFLSTVVPQGQGGAQVAQFLGLVNGEAVIGANIFRDMFSSVRDVVGGRAGGYERALASAREAALDEAKAAAKELGANGMVGIDFDYEVLGETNGMMLVSVSGTAVKMA</sequence>
<organism evidence="3 4">
    <name type="scientific">Ottowia testudinis</name>
    <dbReference type="NCBI Taxonomy" id="2816950"/>
    <lineage>
        <taxon>Bacteria</taxon>
        <taxon>Pseudomonadati</taxon>
        <taxon>Pseudomonadota</taxon>
        <taxon>Betaproteobacteria</taxon>
        <taxon>Burkholderiales</taxon>
        <taxon>Comamonadaceae</taxon>
        <taxon>Ottowia</taxon>
    </lineage>
</organism>
<dbReference type="PANTHER" id="PTHR34068:SF1">
    <property type="entry name" value="UPF0145 PROTEIN YBJQ"/>
    <property type="match status" value="1"/>
</dbReference>
<keyword evidence="4" id="KW-1185">Reference proteome</keyword>
<evidence type="ECO:0000256" key="2">
    <source>
        <dbReference type="HAMAP-Rule" id="MF_00338"/>
    </source>
</evidence>
<dbReference type="PANTHER" id="PTHR34068">
    <property type="entry name" value="UPF0145 PROTEIN YBJQ"/>
    <property type="match status" value="1"/>
</dbReference>
<evidence type="ECO:0000313" key="4">
    <source>
        <dbReference type="Proteomes" id="UP000663903"/>
    </source>
</evidence>
<gene>
    <name evidence="3" type="ORF">J1M35_11465</name>
</gene>
<dbReference type="EMBL" id="CP071796">
    <property type="protein sequence ID" value="QTD43775.1"/>
    <property type="molecule type" value="Genomic_DNA"/>
</dbReference>
<dbReference type="AlphaFoldDB" id="A0A975CCC0"/>
<accession>A0A975CCC0</accession>
<name>A0A975CCC0_9BURK</name>
<evidence type="ECO:0000256" key="1">
    <source>
        <dbReference type="ARBA" id="ARBA00010751"/>
    </source>
</evidence>
<dbReference type="RefSeq" id="WP_208007184.1">
    <property type="nucleotide sequence ID" value="NZ_CP071796.1"/>
</dbReference>
<evidence type="ECO:0000313" key="3">
    <source>
        <dbReference type="EMBL" id="QTD43775.1"/>
    </source>
</evidence>
<comment type="similarity">
    <text evidence="1 2">Belongs to the UPF0145 family.</text>
</comment>
<dbReference type="HAMAP" id="MF_00338">
    <property type="entry name" value="UPF0145"/>
    <property type="match status" value="1"/>
</dbReference>
<reference evidence="3" key="1">
    <citation type="submission" date="2021-03" db="EMBL/GenBank/DDBJ databases">
        <title>Ottowia sp. 27C isolated from the cloaca of a Giant Asian pond turtle (Heosemys grandis).</title>
        <authorList>
            <person name="Spergser J."/>
            <person name="Busse H.-J."/>
        </authorList>
    </citation>
    <scope>NUCLEOTIDE SEQUENCE</scope>
    <source>
        <strain evidence="3">27C</strain>
    </source>
</reference>
<dbReference type="InterPro" id="IPR035439">
    <property type="entry name" value="UPF0145_dom_sf"/>
</dbReference>
<dbReference type="KEGG" id="otd:J1M35_11465"/>
<proteinExistence type="inferred from homology"/>
<protein>
    <recommendedName>
        <fullName evidence="2">UPF0145 protein J1M35_11465</fullName>
    </recommendedName>
</protein>